<evidence type="ECO:0000313" key="9">
    <source>
        <dbReference type="EMBL" id="TYJ59046.1"/>
    </source>
</evidence>
<reference evidence="9 10" key="1">
    <citation type="submission" date="2017-05" db="EMBL/GenBank/DDBJ databases">
        <title>The Genome Sequence of Tsuchiyaea wingfieldii DSM 27421.</title>
        <authorList>
            <person name="Cuomo C."/>
            <person name="Passer A."/>
            <person name="Billmyre B."/>
            <person name="Heitman J."/>
        </authorList>
    </citation>
    <scope>NUCLEOTIDE SEQUENCE [LARGE SCALE GENOMIC DNA]</scope>
    <source>
        <strain evidence="9 10">DSM 27421</strain>
    </source>
</reference>
<dbReference type="GO" id="GO:0004067">
    <property type="term" value="F:asparaginase activity"/>
    <property type="evidence" value="ECO:0007669"/>
    <property type="project" value="UniProtKB-UniRule"/>
</dbReference>
<protein>
    <recommendedName>
        <fullName evidence="2">asparaginase</fullName>
        <ecNumber evidence="2">3.5.1.1</ecNumber>
    </recommendedName>
</protein>
<evidence type="ECO:0000259" key="7">
    <source>
        <dbReference type="Pfam" id="PF00710"/>
    </source>
</evidence>
<dbReference type="Pfam" id="PF00710">
    <property type="entry name" value="Asparaginase"/>
    <property type="match status" value="1"/>
</dbReference>
<dbReference type="InterPro" id="IPR006034">
    <property type="entry name" value="Asparaginase/glutaminase-like"/>
</dbReference>
<feature type="domain" description="Asparaginase/glutaminase C-terminal" evidence="8">
    <location>
        <begin position="268"/>
        <end position="373"/>
    </location>
</feature>
<dbReference type="CDD" id="cd08964">
    <property type="entry name" value="L-asparaginase_II"/>
    <property type="match status" value="1"/>
</dbReference>
<accession>A0A5D3B9K5</accession>
<dbReference type="InterPro" id="IPR037152">
    <property type="entry name" value="L-asparaginase_N_sf"/>
</dbReference>
<keyword evidence="6" id="KW-0732">Signal</keyword>
<dbReference type="InterPro" id="IPR027473">
    <property type="entry name" value="L-asparaginase_C"/>
</dbReference>
<feature type="chain" id="PRO_5022857508" description="asparaginase" evidence="6">
    <location>
        <begin position="19"/>
        <end position="390"/>
    </location>
</feature>
<proteinExistence type="inferred from homology"/>
<dbReference type="PIRSF" id="PIRSF001220">
    <property type="entry name" value="L-ASNase_gatD"/>
    <property type="match status" value="1"/>
</dbReference>
<feature type="domain" description="L-asparaginase N-terminal" evidence="7">
    <location>
        <begin position="45"/>
        <end position="240"/>
    </location>
</feature>
<evidence type="ECO:0000259" key="8">
    <source>
        <dbReference type="Pfam" id="PF17763"/>
    </source>
</evidence>
<evidence type="ECO:0000256" key="6">
    <source>
        <dbReference type="SAM" id="SignalP"/>
    </source>
</evidence>
<feature type="signal peptide" evidence="6">
    <location>
        <begin position="1"/>
        <end position="18"/>
    </location>
</feature>
<comment type="catalytic activity">
    <reaction evidence="4">
        <text>L-asparagine + H2O = L-aspartate + NH4(+)</text>
        <dbReference type="Rhea" id="RHEA:21016"/>
        <dbReference type="ChEBI" id="CHEBI:15377"/>
        <dbReference type="ChEBI" id="CHEBI:28938"/>
        <dbReference type="ChEBI" id="CHEBI:29991"/>
        <dbReference type="ChEBI" id="CHEBI:58048"/>
        <dbReference type="EC" id="3.5.1.1"/>
    </reaction>
</comment>
<gene>
    <name evidence="9" type="ORF">B9479_000035</name>
</gene>
<dbReference type="PANTHER" id="PTHR11707:SF28">
    <property type="entry name" value="60 KDA LYSOPHOSPHOLIPASE"/>
    <property type="match status" value="1"/>
</dbReference>
<evidence type="ECO:0000256" key="3">
    <source>
        <dbReference type="ARBA" id="ARBA00022801"/>
    </source>
</evidence>
<dbReference type="PIRSF" id="PIRSF500176">
    <property type="entry name" value="L_ASNase"/>
    <property type="match status" value="1"/>
</dbReference>
<comment type="caution">
    <text evidence="9">The sequence shown here is derived from an EMBL/GenBank/DDBJ whole genome shotgun (WGS) entry which is preliminary data.</text>
</comment>
<dbReference type="AlphaFoldDB" id="A0A5D3B9K5"/>
<dbReference type="Pfam" id="PF17763">
    <property type="entry name" value="Asparaginase_C"/>
    <property type="match status" value="1"/>
</dbReference>
<dbReference type="Gene3D" id="3.40.50.40">
    <property type="match status" value="1"/>
</dbReference>
<dbReference type="InterPro" id="IPR004550">
    <property type="entry name" value="AsnASE_II"/>
</dbReference>
<organism evidence="9 10">
    <name type="scientific">Cryptococcus floricola</name>
    <dbReference type="NCBI Taxonomy" id="2591691"/>
    <lineage>
        <taxon>Eukaryota</taxon>
        <taxon>Fungi</taxon>
        <taxon>Dikarya</taxon>
        <taxon>Basidiomycota</taxon>
        <taxon>Agaricomycotina</taxon>
        <taxon>Tremellomycetes</taxon>
        <taxon>Tremellales</taxon>
        <taxon>Cryptococcaceae</taxon>
        <taxon>Cryptococcus</taxon>
    </lineage>
</organism>
<evidence type="ECO:0000256" key="1">
    <source>
        <dbReference type="ARBA" id="ARBA00010518"/>
    </source>
</evidence>
<evidence type="ECO:0000313" key="10">
    <source>
        <dbReference type="Proteomes" id="UP000322245"/>
    </source>
</evidence>
<dbReference type="PROSITE" id="PS51732">
    <property type="entry name" value="ASN_GLN_ASE_3"/>
    <property type="match status" value="1"/>
</dbReference>
<dbReference type="EMBL" id="NIDF01000001">
    <property type="protein sequence ID" value="TYJ59046.1"/>
    <property type="molecule type" value="Genomic_DNA"/>
</dbReference>
<keyword evidence="3" id="KW-0378">Hydrolase</keyword>
<dbReference type="Gene3D" id="3.40.50.1170">
    <property type="entry name" value="L-asparaginase, N-terminal domain"/>
    <property type="match status" value="1"/>
</dbReference>
<dbReference type="EC" id="3.5.1.1" evidence="2"/>
<evidence type="ECO:0000256" key="5">
    <source>
        <dbReference type="PIRSR" id="PIRSR001220-1"/>
    </source>
</evidence>
<dbReference type="InterPro" id="IPR040919">
    <property type="entry name" value="Asparaginase_C"/>
</dbReference>
<dbReference type="PRINTS" id="PR00139">
    <property type="entry name" value="ASNGLNASE"/>
</dbReference>
<evidence type="ECO:0000256" key="2">
    <source>
        <dbReference type="ARBA" id="ARBA00012920"/>
    </source>
</evidence>
<sequence>MLAKHLFVATVSAAAAMARPLLNIKRDDFGLEWMTKDGSSSSLPKIVLYDTGGTIVQASNYSRLDNIDYGDGVSPTAQELVSNYSEILDVAQIAFVHFPASSDSAGLNSTVFFNVSQAANQHLCSPDSEIAGAVLIGGTNTLEDTFFGVDLTLNCSKPFVTTGAMRPQTYISHDGPSNLYQAFAVAADPKAWNRGGLVVFNDRISSAFYTIKTDGNTVDTFKALEQGNLGTCLGGQPYWFFEPSYPVARGHFDLQAAGLTSGDELPSVAVLFGSQGFDASLMYAAVANGAKGIVVQGSGAGKLSPNAVTAAADLKEKGIPVVASLRPVTGASVPPPYVTSYISSGYMQAGKSRVQLQLCLAVGAGWDGCQEVFEKDMRAAIYNSVTTYYY</sequence>
<dbReference type="Proteomes" id="UP000322245">
    <property type="component" value="Unassembled WGS sequence"/>
</dbReference>
<keyword evidence="10" id="KW-1185">Reference proteome</keyword>
<dbReference type="PANTHER" id="PTHR11707">
    <property type="entry name" value="L-ASPARAGINASE"/>
    <property type="match status" value="1"/>
</dbReference>
<dbReference type="InterPro" id="IPR027474">
    <property type="entry name" value="L-asparaginase_N"/>
</dbReference>
<dbReference type="SMART" id="SM00870">
    <property type="entry name" value="Asparaginase"/>
    <property type="match status" value="1"/>
</dbReference>
<evidence type="ECO:0000256" key="4">
    <source>
        <dbReference type="ARBA" id="ARBA00049366"/>
    </source>
</evidence>
<name>A0A5D3B9K5_9TREE</name>
<feature type="active site" description="O-isoaspartyl threonine intermediate" evidence="5">
    <location>
        <position position="54"/>
    </location>
</feature>
<dbReference type="GO" id="GO:0006530">
    <property type="term" value="P:L-asparagine catabolic process"/>
    <property type="evidence" value="ECO:0007669"/>
    <property type="project" value="UniProtKB-ARBA"/>
</dbReference>
<comment type="similarity">
    <text evidence="1">Belongs to the asparaginase 1 family.</text>
</comment>
<dbReference type="InterPro" id="IPR036152">
    <property type="entry name" value="Asp/glu_Ase-like_sf"/>
</dbReference>
<dbReference type="SUPFAM" id="SSF53774">
    <property type="entry name" value="Glutaminase/Asparaginase"/>
    <property type="match status" value="1"/>
</dbReference>